<dbReference type="InterPro" id="IPR012741">
    <property type="entry name" value="Corrinoid_p"/>
</dbReference>
<comment type="caution">
    <text evidence="6">The sequence shown here is derived from an EMBL/GenBank/DDBJ whole genome shotgun (WGS) entry which is preliminary data.</text>
</comment>
<dbReference type="NCBIfam" id="TIGR02370">
    <property type="entry name" value="pyl_corrinoid"/>
    <property type="match status" value="1"/>
</dbReference>
<dbReference type="SUPFAM" id="SSF47644">
    <property type="entry name" value="Methionine synthase domain"/>
    <property type="match status" value="1"/>
</dbReference>
<evidence type="ECO:0000259" key="4">
    <source>
        <dbReference type="PROSITE" id="PS51332"/>
    </source>
</evidence>
<proteinExistence type="inferred from homology"/>
<name>A0A832RZ53_9EURY</name>
<evidence type="ECO:0000259" key="5">
    <source>
        <dbReference type="PROSITE" id="PS51337"/>
    </source>
</evidence>
<dbReference type="InterPro" id="IPR003759">
    <property type="entry name" value="Cbl-bd_cap"/>
</dbReference>
<dbReference type="GO" id="GO:0015948">
    <property type="term" value="P:methanogenesis"/>
    <property type="evidence" value="ECO:0007669"/>
    <property type="project" value="InterPro"/>
</dbReference>
<dbReference type="PANTHER" id="PTHR45833:SF1">
    <property type="entry name" value="METHIONINE SYNTHASE"/>
    <property type="match status" value="1"/>
</dbReference>
<dbReference type="GO" id="GO:0005829">
    <property type="term" value="C:cytosol"/>
    <property type="evidence" value="ECO:0007669"/>
    <property type="project" value="TreeGrafter"/>
</dbReference>
<dbReference type="Pfam" id="PF02607">
    <property type="entry name" value="B12-binding_2"/>
    <property type="match status" value="1"/>
</dbReference>
<dbReference type="GO" id="GO:0008705">
    <property type="term" value="F:methionine synthase activity"/>
    <property type="evidence" value="ECO:0007669"/>
    <property type="project" value="TreeGrafter"/>
</dbReference>
<feature type="domain" description="B12-binding N-terminal" evidence="5">
    <location>
        <begin position="1"/>
        <end position="93"/>
    </location>
</feature>
<evidence type="ECO:0000256" key="3">
    <source>
        <dbReference type="ARBA" id="ARBA00023285"/>
    </source>
</evidence>
<dbReference type="Gene3D" id="3.40.50.280">
    <property type="entry name" value="Cobalamin-binding domain"/>
    <property type="match status" value="1"/>
</dbReference>
<dbReference type="Gene3D" id="1.10.1240.10">
    <property type="entry name" value="Methionine synthase domain"/>
    <property type="match status" value="1"/>
</dbReference>
<gene>
    <name evidence="6" type="ORF">HA299_07400</name>
</gene>
<sequence length="215" mass="22897">MQGSKEEALKAVQDALIKIDETGVLKACDEALNSGVSPLEIIEQGLGAAMVTIGELFDKGRLYLPQVMVAADIMKKAVGKLEDKIPQDQKPEKLGTVVIGTVEGDVHDIGKGIVATMLKVNGFEVYDVGRDTPIKNFVEKAKEVNADIVGASALMTTTMVGQKEVVEQLKEAGLKCKTMIGGAAPTQRWAEKIGADVYAENATEAVEKAKQLVAK</sequence>
<dbReference type="RefSeq" id="WP_042686903.1">
    <property type="nucleotide sequence ID" value="NZ_DUIH01000023.1"/>
</dbReference>
<dbReference type="InterPro" id="IPR036594">
    <property type="entry name" value="Meth_synthase_dom"/>
</dbReference>
<dbReference type="Proteomes" id="UP000600363">
    <property type="component" value="Unassembled WGS sequence"/>
</dbReference>
<organism evidence="6 7">
    <name type="scientific">Methermicoccus shengliensis</name>
    <dbReference type="NCBI Taxonomy" id="660064"/>
    <lineage>
        <taxon>Archaea</taxon>
        <taxon>Methanobacteriati</taxon>
        <taxon>Methanobacteriota</taxon>
        <taxon>Stenosarchaea group</taxon>
        <taxon>Methanomicrobia</taxon>
        <taxon>Methanosarcinales</taxon>
        <taxon>Methermicoccaceae</taxon>
        <taxon>Methermicoccus</taxon>
    </lineage>
</organism>
<dbReference type="Pfam" id="PF02310">
    <property type="entry name" value="B12-binding"/>
    <property type="match status" value="1"/>
</dbReference>
<dbReference type="SMART" id="SM01018">
    <property type="entry name" value="B12-binding_2"/>
    <property type="match status" value="1"/>
</dbReference>
<evidence type="ECO:0000313" key="6">
    <source>
        <dbReference type="EMBL" id="HIH70409.1"/>
    </source>
</evidence>
<comment type="similarity">
    <text evidence="1">Belongs to the methylamine corrinoid protein family.</text>
</comment>
<dbReference type="GO" id="GO:0046653">
    <property type="term" value="P:tetrahydrofolate metabolic process"/>
    <property type="evidence" value="ECO:0007669"/>
    <property type="project" value="TreeGrafter"/>
</dbReference>
<dbReference type="GO" id="GO:0050667">
    <property type="term" value="P:homocysteine metabolic process"/>
    <property type="evidence" value="ECO:0007669"/>
    <property type="project" value="TreeGrafter"/>
</dbReference>
<dbReference type="CDD" id="cd02070">
    <property type="entry name" value="corrinoid_protein_B12-BD"/>
    <property type="match status" value="1"/>
</dbReference>
<keyword evidence="2" id="KW-0479">Metal-binding</keyword>
<evidence type="ECO:0000256" key="1">
    <source>
        <dbReference type="ARBA" id="ARBA00010854"/>
    </source>
</evidence>
<dbReference type="PANTHER" id="PTHR45833">
    <property type="entry name" value="METHIONINE SYNTHASE"/>
    <property type="match status" value="1"/>
</dbReference>
<dbReference type="InterPro" id="IPR036724">
    <property type="entry name" value="Cobalamin-bd_sf"/>
</dbReference>
<accession>A0A832RZ53</accession>
<keyword evidence="3" id="KW-0170">Cobalt</keyword>
<evidence type="ECO:0000313" key="7">
    <source>
        <dbReference type="Proteomes" id="UP000600363"/>
    </source>
</evidence>
<evidence type="ECO:0000256" key="2">
    <source>
        <dbReference type="ARBA" id="ARBA00022723"/>
    </source>
</evidence>
<dbReference type="SUPFAM" id="SSF52242">
    <property type="entry name" value="Cobalamin (vitamin B12)-binding domain"/>
    <property type="match status" value="1"/>
</dbReference>
<dbReference type="InterPro" id="IPR006158">
    <property type="entry name" value="Cobalamin-bd"/>
</dbReference>
<protein>
    <submittedName>
        <fullName evidence="6">Dimethylamine corrinoid protein 3</fullName>
    </submittedName>
</protein>
<dbReference type="InterPro" id="IPR050554">
    <property type="entry name" value="Met_Synthase/Corrinoid"/>
</dbReference>
<feature type="domain" description="B12-binding" evidence="4">
    <location>
        <begin position="94"/>
        <end position="215"/>
    </location>
</feature>
<dbReference type="AlphaFoldDB" id="A0A832RZ53"/>
<dbReference type="EMBL" id="DUIH01000023">
    <property type="protein sequence ID" value="HIH70409.1"/>
    <property type="molecule type" value="Genomic_DNA"/>
</dbReference>
<dbReference type="PROSITE" id="PS51332">
    <property type="entry name" value="B12_BINDING"/>
    <property type="match status" value="1"/>
</dbReference>
<dbReference type="PROSITE" id="PS51337">
    <property type="entry name" value="B12_BINDING_NTER"/>
    <property type="match status" value="1"/>
</dbReference>
<dbReference type="FunFam" id="3.40.50.280:FF:000003">
    <property type="entry name" value="Dimethylamine methyltransferase corrinoid protein"/>
    <property type="match status" value="1"/>
</dbReference>
<dbReference type="GO" id="GO:0050897">
    <property type="term" value="F:cobalt ion binding"/>
    <property type="evidence" value="ECO:0007669"/>
    <property type="project" value="InterPro"/>
</dbReference>
<dbReference type="GO" id="GO:0031419">
    <property type="term" value="F:cobalamin binding"/>
    <property type="evidence" value="ECO:0007669"/>
    <property type="project" value="InterPro"/>
</dbReference>
<reference evidence="6" key="1">
    <citation type="journal article" date="2020" name="bioRxiv">
        <title>A rank-normalized archaeal taxonomy based on genome phylogeny resolves widespread incomplete and uneven classifications.</title>
        <authorList>
            <person name="Rinke C."/>
            <person name="Chuvochina M."/>
            <person name="Mussig A.J."/>
            <person name="Chaumeil P.-A."/>
            <person name="Waite D.W."/>
            <person name="Whitman W.B."/>
            <person name="Parks D.H."/>
            <person name="Hugenholtz P."/>
        </authorList>
    </citation>
    <scope>NUCLEOTIDE SEQUENCE</scope>
    <source>
        <strain evidence="6">UBA12518</strain>
    </source>
</reference>